<comment type="similarity">
    <text evidence="9">Belongs to the auxin efflux carrier (TC 2.A.69.2) family.</text>
</comment>
<feature type="transmembrane region" description="Helical" evidence="10">
    <location>
        <begin position="251"/>
        <end position="270"/>
    </location>
</feature>
<comment type="function">
    <text evidence="8">Involved in cellular auxin homeostasis by regulating auxin metabolism. Regulates intracellular auxin accumulation at the endoplasmic reticulum and thus auxin availability for nuclear auxin signaling.</text>
</comment>
<evidence type="ECO:0000256" key="7">
    <source>
        <dbReference type="ARBA" id="ARBA00023294"/>
    </source>
</evidence>
<evidence type="ECO:0000256" key="3">
    <source>
        <dbReference type="ARBA" id="ARBA00022692"/>
    </source>
</evidence>
<feature type="transmembrane region" description="Helical" evidence="10">
    <location>
        <begin position="147"/>
        <end position="168"/>
    </location>
</feature>
<evidence type="ECO:0000313" key="11">
    <source>
        <dbReference type="Proteomes" id="UP001652623"/>
    </source>
</evidence>
<evidence type="ECO:0000313" key="14">
    <source>
        <dbReference type="RefSeq" id="XP_060674821.1"/>
    </source>
</evidence>
<keyword evidence="4" id="KW-0256">Endoplasmic reticulum</keyword>
<accession>A0A6P4A7F2</accession>
<keyword evidence="3 10" id="KW-0812">Transmembrane</keyword>
<organism evidence="11 12">
    <name type="scientific">Ziziphus jujuba</name>
    <name type="common">Chinese jujube</name>
    <name type="synonym">Ziziphus sativa</name>
    <dbReference type="NCBI Taxonomy" id="326968"/>
    <lineage>
        <taxon>Eukaryota</taxon>
        <taxon>Viridiplantae</taxon>
        <taxon>Streptophyta</taxon>
        <taxon>Embryophyta</taxon>
        <taxon>Tracheophyta</taxon>
        <taxon>Spermatophyta</taxon>
        <taxon>Magnoliopsida</taxon>
        <taxon>eudicotyledons</taxon>
        <taxon>Gunneridae</taxon>
        <taxon>Pentapetalae</taxon>
        <taxon>rosids</taxon>
        <taxon>fabids</taxon>
        <taxon>Rosales</taxon>
        <taxon>Rhamnaceae</taxon>
        <taxon>Paliureae</taxon>
        <taxon>Ziziphus</taxon>
    </lineage>
</organism>
<keyword evidence="11" id="KW-1185">Reference proteome</keyword>
<feature type="transmembrane region" description="Helical" evidence="10">
    <location>
        <begin position="290"/>
        <end position="311"/>
    </location>
</feature>
<name>A0A6P4A7F2_ZIZJJ</name>
<evidence type="ECO:0000256" key="4">
    <source>
        <dbReference type="ARBA" id="ARBA00022824"/>
    </source>
</evidence>
<gene>
    <name evidence="12 13 14" type="primary">LOC107424262</name>
</gene>
<evidence type="ECO:0000256" key="1">
    <source>
        <dbReference type="ARBA" id="ARBA00004477"/>
    </source>
</evidence>
<dbReference type="GeneID" id="107424262"/>
<feature type="transmembrane region" description="Helical" evidence="10">
    <location>
        <begin position="348"/>
        <end position="367"/>
    </location>
</feature>
<evidence type="ECO:0000256" key="5">
    <source>
        <dbReference type="ARBA" id="ARBA00022989"/>
    </source>
</evidence>
<dbReference type="PANTHER" id="PTHR31651:SF6">
    <property type="entry name" value="PROTEIN PIN-LIKES 1-LIKE"/>
    <property type="match status" value="1"/>
</dbReference>
<evidence type="ECO:0000256" key="9">
    <source>
        <dbReference type="ARBA" id="ARBA00025752"/>
    </source>
</evidence>
<dbReference type="RefSeq" id="XP_060674821.1">
    <property type="nucleotide sequence ID" value="XM_060818838.1"/>
</dbReference>
<dbReference type="RefSeq" id="XP_015889498.2">
    <property type="nucleotide sequence ID" value="XM_016034012.4"/>
</dbReference>
<feature type="transmembrane region" description="Helical" evidence="10">
    <location>
        <begin position="72"/>
        <end position="94"/>
    </location>
</feature>
<keyword evidence="7" id="KW-0927">Auxin signaling pathway</keyword>
<keyword evidence="6 10" id="KW-0472">Membrane</keyword>
<dbReference type="InterPro" id="IPR004776">
    <property type="entry name" value="Mem_transp_PIN-like"/>
</dbReference>
<feature type="transmembrane region" description="Helical" evidence="10">
    <location>
        <begin position="318"/>
        <end position="342"/>
    </location>
</feature>
<dbReference type="RefSeq" id="XP_024932012.2">
    <property type="nucleotide sequence ID" value="XM_025076244.3"/>
</dbReference>
<dbReference type="InterPro" id="IPR045033">
    <property type="entry name" value="PILS1/3/4/5/7"/>
</dbReference>
<dbReference type="Pfam" id="PF03547">
    <property type="entry name" value="Mem_trans"/>
    <property type="match status" value="1"/>
</dbReference>
<dbReference type="PANTHER" id="PTHR31651">
    <property type="match status" value="1"/>
</dbReference>
<evidence type="ECO:0000313" key="12">
    <source>
        <dbReference type="RefSeq" id="XP_015889498.2"/>
    </source>
</evidence>
<keyword evidence="2" id="KW-0813">Transport</keyword>
<proteinExistence type="inferred from homology"/>
<feature type="transmembrane region" description="Helical" evidence="10">
    <location>
        <begin position="388"/>
        <end position="413"/>
    </location>
</feature>
<keyword evidence="5 10" id="KW-1133">Transmembrane helix</keyword>
<evidence type="ECO:0000256" key="10">
    <source>
        <dbReference type="SAM" id="Phobius"/>
    </source>
</evidence>
<dbReference type="Proteomes" id="UP001652623">
    <property type="component" value="Chromosome 7"/>
</dbReference>
<evidence type="ECO:0000256" key="8">
    <source>
        <dbReference type="ARBA" id="ARBA00025100"/>
    </source>
</evidence>
<feature type="transmembrane region" description="Helical" evidence="10">
    <location>
        <begin position="6"/>
        <end position="29"/>
    </location>
</feature>
<evidence type="ECO:0000256" key="6">
    <source>
        <dbReference type="ARBA" id="ARBA00023136"/>
    </source>
</evidence>
<reference evidence="12 13" key="1">
    <citation type="submission" date="2025-05" db="UniProtKB">
        <authorList>
            <consortium name="RefSeq"/>
        </authorList>
    </citation>
    <scope>IDENTIFICATION</scope>
    <source>
        <tissue evidence="12 13">Seedling</tissue>
    </source>
</reference>
<protein>
    <submittedName>
        <fullName evidence="12 13">Protein PIN-LIKES 3</fullName>
    </submittedName>
</protein>
<feature type="transmembrane region" description="Helical" evidence="10">
    <location>
        <begin position="106"/>
        <end position="127"/>
    </location>
</feature>
<evidence type="ECO:0000313" key="13">
    <source>
        <dbReference type="RefSeq" id="XP_024932012.2"/>
    </source>
</evidence>
<sequence>MGLVDLFLVALVPVLKVLLVTGVGLLLALERINILGPIARHHLNLLVFYVFSPALVLSNLSETITLKSLTTLWFMPVNILLTFILGSALAWVLIKITKTPPHLQGIVIGCCSAGNLGNLPLIIVPAVCEEENSPFGDSSVCSTDGEAYASLSMAVGAIYIWSYVFIIMRVYASKNTKHSTTNDSTINIRSSGETSETLPETEALLPSREQSYVDDSYQVELPYAKCEEKVPTFKKITQCVKVFAGQMKLKMLFNPSTIAAIIGFVIGIITPLRKAMIGDSAPLHVVISSVYLMGEALIPSMTLIIGANLLAGLQRTEVGILAIIGIIAVRYVILPLLGIGIVKAAHHFGMVGSSLLYQFILMLQYTLPPAMNVGVISQLFEAGESECSVIMLWTYAVAAFSLTLWSTIFMWLLS</sequence>
<evidence type="ECO:0000256" key="2">
    <source>
        <dbReference type="ARBA" id="ARBA00022448"/>
    </source>
</evidence>
<comment type="subcellular location">
    <subcellularLocation>
        <location evidence="1">Endoplasmic reticulum membrane</location>
        <topology evidence="1">Multi-pass membrane protein</topology>
    </subcellularLocation>
</comment>
<feature type="transmembrane region" description="Helical" evidence="10">
    <location>
        <begin position="41"/>
        <end position="60"/>
    </location>
</feature>